<dbReference type="PANTHER" id="PTHR11934:SF0">
    <property type="entry name" value="RIBOSE-5-PHOSPHATE ISOMERASE"/>
    <property type="match status" value="1"/>
</dbReference>
<reference evidence="4 5" key="1">
    <citation type="journal article" date="2015" name="Genome Announc.">
        <title>Expanding the biotechnology potential of lactobacilli through comparative genomics of 213 strains and associated genera.</title>
        <authorList>
            <person name="Sun Z."/>
            <person name="Harris H.M."/>
            <person name="McCann A."/>
            <person name="Guo C."/>
            <person name="Argimon S."/>
            <person name="Zhang W."/>
            <person name="Yang X."/>
            <person name="Jeffery I.B."/>
            <person name="Cooney J.C."/>
            <person name="Kagawa T.F."/>
            <person name="Liu W."/>
            <person name="Song Y."/>
            <person name="Salvetti E."/>
            <person name="Wrobel A."/>
            <person name="Rasinkangas P."/>
            <person name="Parkhill J."/>
            <person name="Rea M.C."/>
            <person name="O'Sullivan O."/>
            <person name="Ritari J."/>
            <person name="Douillard F.P."/>
            <person name="Paul Ross R."/>
            <person name="Yang R."/>
            <person name="Briner A.E."/>
            <person name="Felis G.E."/>
            <person name="de Vos W.M."/>
            <person name="Barrangou R."/>
            <person name="Klaenhammer T.R."/>
            <person name="Caufield P.W."/>
            <person name="Cui Y."/>
            <person name="Zhang H."/>
            <person name="O'Toole P.W."/>
        </authorList>
    </citation>
    <scope>NUCLEOTIDE SEQUENCE [LARGE SCALE GENOMIC DNA]</scope>
    <source>
        <strain evidence="4 5">DSM 20452</strain>
    </source>
</reference>
<accession>A0A0R2B5C7</accession>
<comment type="catalytic activity">
    <reaction evidence="1 3">
        <text>aldehydo-D-ribose 5-phosphate = D-ribulose 5-phosphate</text>
        <dbReference type="Rhea" id="RHEA:14657"/>
        <dbReference type="ChEBI" id="CHEBI:58121"/>
        <dbReference type="ChEBI" id="CHEBI:58273"/>
        <dbReference type="EC" id="5.3.1.6"/>
    </reaction>
</comment>
<dbReference type="NCBIfam" id="TIGR00021">
    <property type="entry name" value="rpiA"/>
    <property type="match status" value="1"/>
</dbReference>
<proteinExistence type="inferred from homology"/>
<sequence length="228" mass="24786">MNQNELKRLVGEKSVEWVKNGMIVGLGTGSTVRYMVDALGRRIAEEDLQITGVTTSSVTAKQAEALGIPLISVDEADHIDIVIDGADEISSDFQGIKGGGAALLFEKIVAVNSTKVLWIVDESKMVDKLGAFPLPVEVIPYGSQKLFDRFAAKGLNPTFRKNENGSLLLTDSDNYIIDLHLEQIDDPHALAEYLIHQVGVVEHGLFLDMVNDVIVGKQVGPVVLHARN</sequence>
<dbReference type="Gene3D" id="3.30.70.260">
    <property type="match status" value="1"/>
</dbReference>
<comment type="subunit">
    <text evidence="3">Homodimer.</text>
</comment>
<keyword evidence="2 3" id="KW-0413">Isomerase</keyword>
<evidence type="ECO:0000313" key="4">
    <source>
        <dbReference type="EMBL" id="KRM71222.1"/>
    </source>
</evidence>
<dbReference type="Proteomes" id="UP000051612">
    <property type="component" value="Unassembled WGS sequence"/>
</dbReference>
<feature type="active site" description="Proton acceptor" evidence="3">
    <location>
        <position position="106"/>
    </location>
</feature>
<dbReference type="EC" id="5.3.1.6" evidence="3"/>
<dbReference type="SUPFAM" id="SSF100950">
    <property type="entry name" value="NagB/RpiA/CoA transferase-like"/>
    <property type="match status" value="1"/>
</dbReference>
<feature type="binding site" evidence="3">
    <location>
        <begin position="84"/>
        <end position="87"/>
    </location>
    <ligand>
        <name>substrate</name>
    </ligand>
</feature>
<dbReference type="GO" id="GO:0006014">
    <property type="term" value="P:D-ribose metabolic process"/>
    <property type="evidence" value="ECO:0007669"/>
    <property type="project" value="TreeGrafter"/>
</dbReference>
<evidence type="ECO:0000256" key="2">
    <source>
        <dbReference type="ARBA" id="ARBA00023235"/>
    </source>
</evidence>
<comment type="pathway">
    <text evidence="3">Carbohydrate degradation; pentose phosphate pathway; D-ribose 5-phosphate from D-ribulose 5-phosphate (non-oxidative stage): step 1/1.</text>
</comment>
<evidence type="ECO:0000256" key="1">
    <source>
        <dbReference type="ARBA" id="ARBA00001713"/>
    </source>
</evidence>
<organism evidence="4 5">
    <name type="scientific">Ligilactobacillus murinus DSM 20452 = NBRC 14221</name>
    <dbReference type="NCBI Taxonomy" id="1423772"/>
    <lineage>
        <taxon>Bacteria</taxon>
        <taxon>Bacillati</taxon>
        <taxon>Bacillota</taxon>
        <taxon>Bacilli</taxon>
        <taxon>Lactobacillales</taxon>
        <taxon>Lactobacillaceae</taxon>
        <taxon>Ligilactobacillus</taxon>
    </lineage>
</organism>
<gene>
    <name evidence="3" type="primary">rpiA</name>
    <name evidence="4" type="ORF">FC48_GL001331</name>
</gene>
<evidence type="ECO:0000256" key="3">
    <source>
        <dbReference type="HAMAP-Rule" id="MF_00170"/>
    </source>
</evidence>
<dbReference type="GO" id="GO:0005829">
    <property type="term" value="C:cytosol"/>
    <property type="evidence" value="ECO:0007669"/>
    <property type="project" value="TreeGrafter"/>
</dbReference>
<dbReference type="CDD" id="cd01398">
    <property type="entry name" value="RPI_A"/>
    <property type="match status" value="1"/>
</dbReference>
<dbReference type="FunFam" id="3.40.50.1360:FF:000001">
    <property type="entry name" value="Ribose-5-phosphate isomerase A"/>
    <property type="match status" value="1"/>
</dbReference>
<dbReference type="NCBIfam" id="NF001924">
    <property type="entry name" value="PRK00702.1"/>
    <property type="match status" value="1"/>
</dbReference>
<dbReference type="SUPFAM" id="SSF75445">
    <property type="entry name" value="D-ribose-5-phosphate isomerase (RpiA), lid domain"/>
    <property type="match status" value="1"/>
</dbReference>
<dbReference type="Gene3D" id="3.40.50.1360">
    <property type="match status" value="1"/>
</dbReference>
<dbReference type="InterPro" id="IPR037171">
    <property type="entry name" value="NagB/RpiA_transferase-like"/>
</dbReference>
<dbReference type="AlphaFoldDB" id="A0A0R2B5C7"/>
<dbReference type="GO" id="GO:0004751">
    <property type="term" value="F:ribose-5-phosphate isomerase activity"/>
    <property type="evidence" value="ECO:0007669"/>
    <property type="project" value="UniProtKB-UniRule"/>
</dbReference>
<feature type="binding site" evidence="3">
    <location>
        <begin position="28"/>
        <end position="31"/>
    </location>
    <ligand>
        <name>substrate</name>
    </ligand>
</feature>
<evidence type="ECO:0000313" key="5">
    <source>
        <dbReference type="Proteomes" id="UP000051612"/>
    </source>
</evidence>
<dbReference type="EMBL" id="AYYN01000159">
    <property type="protein sequence ID" value="KRM71222.1"/>
    <property type="molecule type" value="Genomic_DNA"/>
</dbReference>
<dbReference type="PATRIC" id="fig|1423772.3.peg.1422"/>
<comment type="similarity">
    <text evidence="3">Belongs to the ribose 5-phosphate isomerase family.</text>
</comment>
<comment type="caution">
    <text evidence="4">The sequence shown here is derived from an EMBL/GenBank/DDBJ whole genome shotgun (WGS) entry which is preliminary data.</text>
</comment>
<dbReference type="HAMAP" id="MF_00170">
    <property type="entry name" value="Rib_5P_isom_A"/>
    <property type="match status" value="1"/>
</dbReference>
<dbReference type="GO" id="GO:0009052">
    <property type="term" value="P:pentose-phosphate shunt, non-oxidative branch"/>
    <property type="evidence" value="ECO:0007669"/>
    <property type="project" value="UniProtKB-UniRule"/>
</dbReference>
<dbReference type="InterPro" id="IPR020672">
    <property type="entry name" value="Ribose5P_isomerase_typA_subgr"/>
</dbReference>
<name>A0A0R2B5C7_9LACO</name>
<dbReference type="PANTHER" id="PTHR11934">
    <property type="entry name" value="RIBOSE-5-PHOSPHATE ISOMERASE"/>
    <property type="match status" value="1"/>
</dbReference>
<protein>
    <recommendedName>
        <fullName evidence="3">Ribose-5-phosphate isomerase A</fullName>
        <ecNumber evidence="3">5.3.1.6</ecNumber>
    </recommendedName>
    <alternativeName>
        <fullName evidence="3">Phosphoriboisomerase A</fullName>
        <shortName evidence="3">PRI</shortName>
    </alternativeName>
</protein>
<dbReference type="UniPathway" id="UPA00115">
    <property type="reaction ID" value="UER00412"/>
</dbReference>
<dbReference type="InterPro" id="IPR004788">
    <property type="entry name" value="Ribose5P_isomerase_type_A"/>
</dbReference>
<comment type="function">
    <text evidence="3">Catalyzes the reversible conversion of ribose-5-phosphate to ribulose 5-phosphate.</text>
</comment>
<feature type="binding site" evidence="3">
    <location>
        <begin position="97"/>
        <end position="100"/>
    </location>
    <ligand>
        <name>substrate</name>
    </ligand>
</feature>
<dbReference type="RefSeq" id="WP_056960051.1">
    <property type="nucleotide sequence ID" value="NZ_AYYN01000159.1"/>
</dbReference>
<feature type="binding site" evidence="3">
    <location>
        <position position="124"/>
    </location>
    <ligand>
        <name>substrate</name>
    </ligand>
</feature>
<dbReference type="Pfam" id="PF06026">
    <property type="entry name" value="Rib_5-P_isom_A"/>
    <property type="match status" value="1"/>
</dbReference>